<evidence type="ECO:0000256" key="1">
    <source>
        <dbReference type="SAM" id="MobiDB-lite"/>
    </source>
</evidence>
<name>A0AAX0L8S0_9BACT</name>
<comment type="caution">
    <text evidence="2">The sequence shown here is derived from an EMBL/GenBank/DDBJ whole genome shotgun (WGS) entry which is preliminary data.</text>
</comment>
<evidence type="ECO:0008006" key="4">
    <source>
        <dbReference type="Google" id="ProtNLM"/>
    </source>
</evidence>
<evidence type="ECO:0000313" key="2">
    <source>
        <dbReference type="EMBL" id="OPA77254.1"/>
    </source>
</evidence>
<dbReference type="EMBL" id="MCRK01000036">
    <property type="protein sequence ID" value="OPA77254.1"/>
    <property type="molecule type" value="Genomic_DNA"/>
</dbReference>
<protein>
    <recommendedName>
        <fullName evidence="4">Phage baseplate assembly protein V</fullName>
    </recommendedName>
</protein>
<feature type="region of interest" description="Disordered" evidence="1">
    <location>
        <begin position="143"/>
        <end position="165"/>
    </location>
</feature>
<sequence>MQFIGSICESSEDKSLVRVDYLGTKTKMIPYVQFANSFKRSFSPPRIGEQVIVHQLRDNGLKYAIGAIFNTKCKEPLGVSQTKEITEYEDGTIISYDTSNSTLEIKSPKLINLACDNLTIKGNIKIIGNITQQGSIKISGEITDSRGNLTTHSHRDTDGGTSLPR</sequence>
<gene>
    <name evidence="2" type="ORF">BFG04_03935</name>
</gene>
<dbReference type="RefSeq" id="WP_078415527.1">
    <property type="nucleotide sequence ID" value="NZ_MCRK01000036.1"/>
</dbReference>
<reference evidence="2 3" key="1">
    <citation type="submission" date="2016-08" db="EMBL/GenBank/DDBJ databases">
        <title>Campylobacter species from sea mammals.</title>
        <authorList>
            <person name="Gilbert M.J."/>
            <person name="Byrne B.A."/>
            <person name="Zomer A.L."/>
            <person name="Wagenaar J.A."/>
        </authorList>
    </citation>
    <scope>NUCLEOTIDE SEQUENCE [LARGE SCALE GENOMIC DNA]</scope>
    <source>
        <strain evidence="2 3">1105248</strain>
    </source>
</reference>
<dbReference type="AlphaFoldDB" id="A0AAX0L8S0"/>
<organism evidence="2 3">
    <name type="scientific">Campylobacter pinnipediorum subsp. pinnipediorum</name>
    <dbReference type="NCBI Taxonomy" id="1660067"/>
    <lineage>
        <taxon>Bacteria</taxon>
        <taxon>Pseudomonadati</taxon>
        <taxon>Campylobacterota</taxon>
        <taxon>Epsilonproteobacteria</taxon>
        <taxon>Campylobacterales</taxon>
        <taxon>Campylobacteraceae</taxon>
        <taxon>Campylobacter</taxon>
    </lineage>
</organism>
<dbReference type="Proteomes" id="UP000189728">
    <property type="component" value="Unassembled WGS sequence"/>
</dbReference>
<evidence type="ECO:0000313" key="3">
    <source>
        <dbReference type="Proteomes" id="UP000189728"/>
    </source>
</evidence>
<proteinExistence type="predicted"/>
<dbReference type="InterPro" id="IPR037026">
    <property type="entry name" value="Vgr_OB-fold_dom_sf"/>
</dbReference>
<accession>A0AAX0L8S0</accession>
<dbReference type="Gene3D" id="2.40.50.230">
    <property type="entry name" value="Gp5 N-terminal domain"/>
    <property type="match status" value="1"/>
</dbReference>
<dbReference type="Gene3D" id="6.20.150.10">
    <property type="match status" value="1"/>
</dbReference>